<organism evidence="2 3">
    <name type="scientific">Planotetraspora thailandica</name>
    <dbReference type="NCBI Taxonomy" id="487172"/>
    <lineage>
        <taxon>Bacteria</taxon>
        <taxon>Bacillati</taxon>
        <taxon>Actinomycetota</taxon>
        <taxon>Actinomycetes</taxon>
        <taxon>Streptosporangiales</taxon>
        <taxon>Streptosporangiaceae</taxon>
        <taxon>Planotetraspora</taxon>
    </lineage>
</organism>
<evidence type="ECO:0000259" key="1">
    <source>
        <dbReference type="Pfam" id="PF13586"/>
    </source>
</evidence>
<protein>
    <recommendedName>
        <fullName evidence="1">Transposase DDE domain-containing protein</fullName>
    </recommendedName>
</protein>
<dbReference type="Proteomes" id="UP000605992">
    <property type="component" value="Unassembled WGS sequence"/>
</dbReference>
<dbReference type="PANTHER" id="PTHR30007:SF1">
    <property type="entry name" value="BLR1914 PROTEIN"/>
    <property type="match status" value="1"/>
</dbReference>
<name>A0A8J3UWT1_9ACTN</name>
<sequence length="165" mass="18589">MSVLRDRVLGRCVDWHESDAGFGEDVQAHVAAGFAPFVGLLGQDCSPIRIARWGPGRPRKRPARVLADKAYSSRGNRAYLRRRGIKAVIPIKKDQQANRLKRGSAGGRPPGFDAEWYTERNTIERCFGKLKSHRAVALRTDKRQLIYQGTIDVASIRIWLRTPNP</sequence>
<proteinExistence type="predicted"/>
<dbReference type="InterPro" id="IPR025668">
    <property type="entry name" value="Tnp_DDE_dom"/>
</dbReference>
<dbReference type="Pfam" id="PF13586">
    <property type="entry name" value="DDE_Tnp_1_2"/>
    <property type="match status" value="1"/>
</dbReference>
<evidence type="ECO:0000313" key="2">
    <source>
        <dbReference type="EMBL" id="GII52688.1"/>
    </source>
</evidence>
<gene>
    <name evidence="2" type="ORF">Pth03_10770</name>
</gene>
<reference evidence="2" key="1">
    <citation type="submission" date="2021-01" db="EMBL/GenBank/DDBJ databases">
        <title>Whole genome shotgun sequence of Planotetraspora thailandica NBRC 104271.</title>
        <authorList>
            <person name="Komaki H."/>
            <person name="Tamura T."/>
        </authorList>
    </citation>
    <scope>NUCLEOTIDE SEQUENCE</scope>
    <source>
        <strain evidence="2">NBRC 104271</strain>
    </source>
</reference>
<comment type="caution">
    <text evidence="2">The sequence shown here is derived from an EMBL/GenBank/DDBJ whole genome shotgun (WGS) entry which is preliminary data.</text>
</comment>
<accession>A0A8J3UWT1</accession>
<dbReference type="PANTHER" id="PTHR30007">
    <property type="entry name" value="PHP DOMAIN PROTEIN"/>
    <property type="match status" value="1"/>
</dbReference>
<evidence type="ECO:0000313" key="3">
    <source>
        <dbReference type="Proteomes" id="UP000605992"/>
    </source>
</evidence>
<dbReference type="EMBL" id="BOOR01000007">
    <property type="protein sequence ID" value="GII52688.1"/>
    <property type="molecule type" value="Genomic_DNA"/>
</dbReference>
<dbReference type="AlphaFoldDB" id="A0A8J3UWT1"/>
<keyword evidence="3" id="KW-1185">Reference proteome</keyword>
<feature type="domain" description="Transposase DDE" evidence="1">
    <location>
        <begin position="65"/>
        <end position="161"/>
    </location>
</feature>